<dbReference type="Proteomes" id="UP001217089">
    <property type="component" value="Unassembled WGS sequence"/>
</dbReference>
<evidence type="ECO:0000259" key="7">
    <source>
        <dbReference type="PROSITE" id="PS50988"/>
    </source>
</evidence>
<evidence type="ECO:0000256" key="5">
    <source>
        <dbReference type="ARBA" id="ARBA00022884"/>
    </source>
</evidence>
<gene>
    <name evidence="8" type="ORF">KUTeg_021806</name>
</gene>
<keyword evidence="9" id="KW-1185">Reference proteome</keyword>
<accession>A0ABQ9E8T4</accession>
<evidence type="ECO:0000256" key="6">
    <source>
        <dbReference type="ARBA" id="ARBA00023274"/>
    </source>
</evidence>
<keyword evidence="3" id="KW-0963">Cytoplasm</keyword>
<dbReference type="InterPro" id="IPR056800">
    <property type="entry name" value="vWA_Ro60"/>
</dbReference>
<dbReference type="InterPro" id="IPR036465">
    <property type="entry name" value="vWFA_dom_sf"/>
</dbReference>
<keyword evidence="4" id="KW-0479">Metal-binding</keyword>
<evidence type="ECO:0000256" key="1">
    <source>
        <dbReference type="ARBA" id="ARBA00004496"/>
    </source>
</evidence>
<evidence type="ECO:0000313" key="8">
    <source>
        <dbReference type="EMBL" id="KAJ8300287.1"/>
    </source>
</evidence>
<protein>
    <recommendedName>
        <fullName evidence="7">TROVE domain-containing protein</fullName>
    </recommendedName>
</protein>
<evidence type="ECO:0000256" key="4">
    <source>
        <dbReference type="ARBA" id="ARBA00022723"/>
    </source>
</evidence>
<comment type="caution">
    <text evidence="8">The sequence shown here is derived from an EMBL/GenBank/DDBJ whole genome shotgun (WGS) entry which is preliminary data.</text>
</comment>
<name>A0ABQ9E8T4_TEGGR</name>
<dbReference type="Gene3D" id="3.40.50.410">
    <property type="entry name" value="von Willebrand factor, type A domain"/>
    <property type="match status" value="1"/>
</dbReference>
<comment type="similarity">
    <text evidence="2">Belongs to the Ro 60 kDa family.</text>
</comment>
<dbReference type="SUPFAM" id="SSF140864">
    <property type="entry name" value="TROVE domain-like"/>
    <property type="match status" value="1"/>
</dbReference>
<feature type="domain" description="TROVE" evidence="7">
    <location>
        <begin position="1"/>
        <end position="325"/>
    </location>
</feature>
<dbReference type="PANTHER" id="PTHR14202">
    <property type="entry name" value="60 KDA RIBONUCLEOPROTEIN SSA/RO"/>
    <property type="match status" value="1"/>
</dbReference>
<evidence type="ECO:0000256" key="3">
    <source>
        <dbReference type="ARBA" id="ARBA00022490"/>
    </source>
</evidence>
<dbReference type="EMBL" id="JARBDR010000919">
    <property type="protein sequence ID" value="KAJ8300287.1"/>
    <property type="molecule type" value="Genomic_DNA"/>
</dbReference>
<keyword evidence="6" id="KW-0687">Ribonucleoprotein</keyword>
<organism evidence="8 9">
    <name type="scientific">Tegillarca granosa</name>
    <name type="common">Malaysian cockle</name>
    <name type="synonym">Anadara granosa</name>
    <dbReference type="NCBI Taxonomy" id="220873"/>
    <lineage>
        <taxon>Eukaryota</taxon>
        <taxon>Metazoa</taxon>
        <taxon>Spiralia</taxon>
        <taxon>Lophotrochozoa</taxon>
        <taxon>Mollusca</taxon>
        <taxon>Bivalvia</taxon>
        <taxon>Autobranchia</taxon>
        <taxon>Pteriomorphia</taxon>
        <taxon>Arcoida</taxon>
        <taxon>Arcoidea</taxon>
        <taxon>Arcidae</taxon>
        <taxon>Tegillarca</taxon>
    </lineage>
</organism>
<dbReference type="Pfam" id="PF05731">
    <property type="entry name" value="TROVE"/>
    <property type="match status" value="1"/>
</dbReference>
<comment type="subcellular location">
    <subcellularLocation>
        <location evidence="1">Cytoplasm</location>
    </subcellularLocation>
</comment>
<dbReference type="Pfam" id="PF25045">
    <property type="entry name" value="vWA_Ro60"/>
    <property type="match status" value="2"/>
</dbReference>
<reference evidence="8 9" key="1">
    <citation type="submission" date="2022-12" db="EMBL/GenBank/DDBJ databases">
        <title>Chromosome-level genome of Tegillarca granosa.</title>
        <authorList>
            <person name="Kim J."/>
        </authorList>
    </citation>
    <scope>NUCLEOTIDE SEQUENCE [LARGE SCALE GENOMIC DNA]</scope>
    <source>
        <strain evidence="8">Teg-2019</strain>
        <tissue evidence="8">Adductor muscle</tissue>
    </source>
</reference>
<dbReference type="InterPro" id="IPR008858">
    <property type="entry name" value="TROVE_dom"/>
</dbReference>
<dbReference type="InterPro" id="IPR040322">
    <property type="entry name" value="TROVE2"/>
</dbReference>
<sequence length="494" mass="55614">MASLCDVDRCRRFLSLGMDDGVYKAIPEKLNKELAPTIVQIINDGKGKDILVEIERTFNENRYIGKEAMLFSIASCAKSTNTELRQQAYKTFARVSKCPRDLFTFLSFMKSMTESTRGWGRSFKRAINDWYNGQDAKEFVKVATKEISFSGMAVIFKYLVKGLDEVKKDFGKGDLDDTARKVMEYVTAVDTVKHSEDEHQVARLIEQYQLVKEHVPTKLLNSKEIWMSLLHDMSMDNTLKNFSKIAGVGLLESSENGCQVIIDKLRNEDLLKQENIQPISVMIASRYYEQGKGGKPKWTRNESVVQALDFALESCIKNNVKATNKRFLIAARVGSNKMKLCVRGTQVLSSIIAAATVAMVTARKEDKVQLVYFTNTVTPLPLTSETSIKEICEGLATEIIRADNEPLVRERDENEDPENVFVGVPPPPCDLSAPIKWATENRKPVDVFLVLFDARDATGQLTPAEALMQYRKEMDIPAAKLITCGLTKGSMRIR</sequence>
<evidence type="ECO:0000256" key="2">
    <source>
        <dbReference type="ARBA" id="ARBA00007814"/>
    </source>
</evidence>
<evidence type="ECO:0000313" key="9">
    <source>
        <dbReference type="Proteomes" id="UP001217089"/>
    </source>
</evidence>
<dbReference type="PROSITE" id="PS50988">
    <property type="entry name" value="TROVE"/>
    <property type="match status" value="1"/>
</dbReference>
<dbReference type="PANTHER" id="PTHR14202:SF0">
    <property type="entry name" value="RNA-BINDING PROTEIN RO60"/>
    <property type="match status" value="1"/>
</dbReference>
<proteinExistence type="inferred from homology"/>
<keyword evidence="5" id="KW-0694">RNA-binding</keyword>
<dbReference type="InterPro" id="IPR037214">
    <property type="entry name" value="TROVE_dom_sf"/>
</dbReference>
<dbReference type="SUPFAM" id="SSF53300">
    <property type="entry name" value="vWA-like"/>
    <property type="match status" value="2"/>
</dbReference>